<evidence type="ECO:0000256" key="1">
    <source>
        <dbReference type="ARBA" id="ARBA00004202"/>
    </source>
</evidence>
<dbReference type="InterPro" id="IPR003593">
    <property type="entry name" value="AAA+_ATPase"/>
</dbReference>
<dbReference type="Proteomes" id="UP000030661">
    <property type="component" value="Unassembled WGS sequence"/>
</dbReference>
<dbReference type="Gene3D" id="3.40.50.300">
    <property type="entry name" value="P-loop containing nucleotide triphosphate hydrolases"/>
    <property type="match status" value="2"/>
</dbReference>
<keyword evidence="12" id="KW-1185">Reference proteome</keyword>
<evidence type="ECO:0000256" key="6">
    <source>
        <dbReference type="ARBA" id="ARBA00022741"/>
    </source>
</evidence>
<dbReference type="FunFam" id="3.40.50.300:FF:000127">
    <property type="entry name" value="Ribose import ATP-binding protein RbsA"/>
    <property type="match status" value="1"/>
</dbReference>
<feature type="domain" description="ABC transporter" evidence="10">
    <location>
        <begin position="287"/>
        <end position="532"/>
    </location>
</feature>
<keyword evidence="7" id="KW-0067">ATP-binding</keyword>
<dbReference type="GO" id="GO:0005524">
    <property type="term" value="F:ATP binding"/>
    <property type="evidence" value="ECO:0007669"/>
    <property type="project" value="UniProtKB-KW"/>
</dbReference>
<dbReference type="SUPFAM" id="SSF52540">
    <property type="entry name" value="P-loop containing nucleoside triphosphate hydrolases"/>
    <property type="match status" value="2"/>
</dbReference>
<dbReference type="InterPro" id="IPR017871">
    <property type="entry name" value="ABC_transporter-like_CS"/>
</dbReference>
<reference evidence="11" key="1">
    <citation type="journal article" date="2015" name="PeerJ">
        <title>First genomic representation of candidate bacterial phylum KSB3 points to enhanced environmental sensing as a trigger of wastewater bulking.</title>
        <authorList>
            <person name="Sekiguchi Y."/>
            <person name="Ohashi A."/>
            <person name="Parks D.H."/>
            <person name="Yamauchi T."/>
            <person name="Tyson G.W."/>
            <person name="Hugenholtz P."/>
        </authorList>
    </citation>
    <scope>NUCLEOTIDE SEQUENCE [LARGE SCALE GENOMIC DNA]</scope>
</reference>
<dbReference type="PANTHER" id="PTHR43790">
    <property type="entry name" value="CARBOHYDRATE TRANSPORT ATP-BINDING PROTEIN MG119-RELATED"/>
    <property type="match status" value="1"/>
</dbReference>
<evidence type="ECO:0000313" key="11">
    <source>
        <dbReference type="EMBL" id="GAK60804.1"/>
    </source>
</evidence>
<sequence>MEQSEYTLKKKEMTGHAPGVQQAENQYEYILEMEHVTKDFPGVRALNDICFKVRRGEIHGICGENGAGKSTLMKILAGVYPCGDYEGDIKLNGEVIKFTGDSIRQAIKHGIAIVYQELALVQQMTVGENIFLGREPTTRAGINWHKLYSDTHKILQEYQLDIPFAHVVGELSVGKQQMVEIAKALSENAQVLILDEPTSALTESEVDTLMGILDHLRQRGVTCLYISHKLEEFFRITDHITVFRDGMVVDTVKTSETTDDRLVAMMVGREMKERFPQGNRRPGDIVLQVKNLSVDSPYQIGKKALKNISFEARHGEILGVAGLMGSGRSELVMTIFGEYGKNREGEILLGGQPIVNNSARDAMNNKISLVPEDRKKMGLILQQTILKNISLPNLEQFATAYSINHHKELHEAERFAKFLAIKTPTLHALVNSLSGGNQQKVVIAKWLMSEPRVLILDEPTRGIDVGAKYEIYKLMNNLAEEGVAIVMISSELPEILGMSDRILVMHEGECAGILARSEATQEKIMALATGLA</sequence>
<evidence type="ECO:0000259" key="10">
    <source>
        <dbReference type="PROSITE" id="PS50893"/>
    </source>
</evidence>
<dbReference type="AlphaFoldDB" id="A0A081C899"/>
<evidence type="ECO:0000256" key="2">
    <source>
        <dbReference type="ARBA" id="ARBA00022448"/>
    </source>
</evidence>
<gene>
    <name evidence="11" type="ORF">U27_00702</name>
</gene>
<dbReference type="eggNOG" id="COG1129">
    <property type="taxonomic scope" value="Bacteria"/>
</dbReference>
<keyword evidence="9" id="KW-0472">Membrane</keyword>
<keyword evidence="3" id="KW-1003">Cell membrane</keyword>
<evidence type="ECO:0000256" key="9">
    <source>
        <dbReference type="ARBA" id="ARBA00023136"/>
    </source>
</evidence>
<dbReference type="InterPro" id="IPR050107">
    <property type="entry name" value="ABC_carbohydrate_import_ATPase"/>
</dbReference>
<keyword evidence="2" id="KW-0813">Transport</keyword>
<dbReference type="EMBL" id="DF820475">
    <property type="protein sequence ID" value="GAK60804.1"/>
    <property type="molecule type" value="Genomic_DNA"/>
</dbReference>
<dbReference type="SMART" id="SM00382">
    <property type="entry name" value="AAA"/>
    <property type="match status" value="2"/>
</dbReference>
<accession>A0A081C899</accession>
<feature type="domain" description="ABC transporter" evidence="10">
    <location>
        <begin position="31"/>
        <end position="270"/>
    </location>
</feature>
<evidence type="ECO:0000256" key="4">
    <source>
        <dbReference type="ARBA" id="ARBA00022597"/>
    </source>
</evidence>
<protein>
    <submittedName>
        <fullName evidence="11">ABC transporter related protein</fullName>
    </submittedName>
</protein>
<dbReference type="PROSITE" id="PS00211">
    <property type="entry name" value="ABC_TRANSPORTER_1"/>
    <property type="match status" value="1"/>
</dbReference>
<keyword evidence="6" id="KW-0547">Nucleotide-binding</keyword>
<dbReference type="InterPro" id="IPR027417">
    <property type="entry name" value="P-loop_NTPase"/>
</dbReference>
<dbReference type="CDD" id="cd03216">
    <property type="entry name" value="ABC_Carb_Monos_I"/>
    <property type="match status" value="1"/>
</dbReference>
<dbReference type="InterPro" id="IPR003439">
    <property type="entry name" value="ABC_transporter-like_ATP-bd"/>
</dbReference>
<dbReference type="GO" id="GO:0005886">
    <property type="term" value="C:plasma membrane"/>
    <property type="evidence" value="ECO:0007669"/>
    <property type="project" value="UniProtKB-SubCell"/>
</dbReference>
<organism evidence="11">
    <name type="scientific">Vecturithrix granuli</name>
    <dbReference type="NCBI Taxonomy" id="1499967"/>
    <lineage>
        <taxon>Bacteria</taxon>
        <taxon>Candidatus Moduliflexota</taxon>
        <taxon>Candidatus Vecturitrichia</taxon>
        <taxon>Candidatus Vecturitrichales</taxon>
        <taxon>Candidatus Vecturitrichaceae</taxon>
        <taxon>Candidatus Vecturithrix</taxon>
    </lineage>
</organism>
<evidence type="ECO:0000256" key="7">
    <source>
        <dbReference type="ARBA" id="ARBA00022840"/>
    </source>
</evidence>
<keyword evidence="4" id="KW-0762">Sugar transport</keyword>
<dbReference type="PROSITE" id="PS50893">
    <property type="entry name" value="ABC_TRANSPORTER_2"/>
    <property type="match status" value="2"/>
</dbReference>
<dbReference type="STRING" id="1499967.U27_00702"/>
<evidence type="ECO:0000256" key="8">
    <source>
        <dbReference type="ARBA" id="ARBA00022967"/>
    </source>
</evidence>
<evidence type="ECO:0000256" key="3">
    <source>
        <dbReference type="ARBA" id="ARBA00022475"/>
    </source>
</evidence>
<dbReference type="PANTHER" id="PTHR43790:SF1">
    <property type="entry name" value="XYLOSE IMPORT ATP-BINDING PROTEIN XYLG"/>
    <property type="match status" value="1"/>
</dbReference>
<dbReference type="GO" id="GO:0016887">
    <property type="term" value="F:ATP hydrolysis activity"/>
    <property type="evidence" value="ECO:0007669"/>
    <property type="project" value="InterPro"/>
</dbReference>
<keyword evidence="5" id="KW-0677">Repeat</keyword>
<comment type="subcellular location">
    <subcellularLocation>
        <location evidence="1">Cell membrane</location>
        <topology evidence="1">Peripheral membrane protein</topology>
    </subcellularLocation>
</comment>
<evidence type="ECO:0000313" key="12">
    <source>
        <dbReference type="Proteomes" id="UP000030661"/>
    </source>
</evidence>
<dbReference type="Pfam" id="PF00005">
    <property type="entry name" value="ABC_tran"/>
    <property type="match status" value="2"/>
</dbReference>
<dbReference type="HOGENOM" id="CLU_000604_92_3_0"/>
<dbReference type="CDD" id="cd03215">
    <property type="entry name" value="ABC_Carb_Monos_II"/>
    <property type="match status" value="1"/>
</dbReference>
<keyword evidence="8" id="KW-1278">Translocase</keyword>
<name>A0A081C899_VECG1</name>
<proteinExistence type="predicted"/>
<evidence type="ECO:0000256" key="5">
    <source>
        <dbReference type="ARBA" id="ARBA00022737"/>
    </source>
</evidence>